<name>A0A7D5KNY5_9EURY</name>
<keyword evidence="1" id="KW-0614">Plasmid</keyword>
<accession>A0A7D5KNY5</accession>
<evidence type="ECO:0000313" key="1">
    <source>
        <dbReference type="EMBL" id="QLG29735.1"/>
    </source>
</evidence>
<dbReference type="KEGG" id="halg:HUG10_19205"/>
<keyword evidence="2" id="KW-1185">Reference proteome</keyword>
<dbReference type="EMBL" id="CP058530">
    <property type="protein sequence ID" value="QLG29735.1"/>
    <property type="molecule type" value="Genomic_DNA"/>
</dbReference>
<geneLocation type="plasmid" evidence="1 2">
    <name>unnamed1</name>
</geneLocation>
<reference evidence="1 2" key="1">
    <citation type="submission" date="2020-07" db="EMBL/GenBank/DDBJ databases">
        <title>Gai3-2, isolated from salt lake.</title>
        <authorList>
            <person name="Cui H."/>
            <person name="Shi X."/>
        </authorList>
    </citation>
    <scope>NUCLEOTIDE SEQUENCE [LARGE SCALE GENOMIC DNA]</scope>
    <source>
        <strain evidence="1 2">Gai3-2</strain>
        <plasmid evidence="1 2">unnamed1</plasmid>
    </source>
</reference>
<dbReference type="GeneID" id="56031008"/>
<protein>
    <submittedName>
        <fullName evidence="1">Right-handed parallel beta-helix repeat-containing protein</fullName>
    </submittedName>
</protein>
<dbReference type="InterPro" id="IPR011050">
    <property type="entry name" value="Pectin_lyase_fold/virulence"/>
</dbReference>
<gene>
    <name evidence="1" type="ORF">HUG10_19205</name>
</gene>
<organism evidence="1 2">
    <name type="scientific">Halorarum halophilum</name>
    <dbReference type="NCBI Taxonomy" id="2743090"/>
    <lineage>
        <taxon>Archaea</taxon>
        <taxon>Methanobacteriati</taxon>
        <taxon>Methanobacteriota</taxon>
        <taxon>Stenosarchaea group</taxon>
        <taxon>Halobacteria</taxon>
        <taxon>Halobacteriales</taxon>
        <taxon>Haloferacaceae</taxon>
        <taxon>Halorarum</taxon>
    </lineage>
</organism>
<dbReference type="OrthoDB" id="202667at2157"/>
<dbReference type="AlphaFoldDB" id="A0A7D5KNY5"/>
<proteinExistence type="predicted"/>
<sequence>MRGLSTLGVGATLAGMAGQASATSTADRYEEYFSRFDTVVDMSEAGADTSGNECICPLLHEYADDDTLLMFPPGEYLMTTQFRHTGYYNLGIVGNDATIVPGTVEEMDGRTSVAGTFEGPTRLFRLGVSYSPGDKLLFEGFDFDFTAKYSGFRVIEAYVEKDMLVRDIDIVGQHDIGSFGPALFSVTDPDGISSIEGFRAPDGGEHSENTIGTIWKGPTGILVPQSHKGKLWFRDCELGGFPDNGLYASSLDGRVVVDGGIYKNSCASNIRLKASYSYIQNATVVVDDTSGEYNQPGVRLDCGEGLWLYNTDIVLSDPCGHAVVVQNDVDRARIQDCNITVGEGEVNCAVSVSEEAGKVEIFDSDIEFDGTGNAITIRGDNDSSDEPVKLLRTHITGSGSGRNGREAIRITRKGVDILDSTIKMDGSHYRRGIDVLGDDCNIDGGVIESTHHPIVSAADGTRIDDMTLRSYDGYTGLKLYSDYSGVSVTDSTIYNGISDKGTIDLTTSNLEIV</sequence>
<dbReference type="Proteomes" id="UP000509750">
    <property type="component" value="Plasmid unnamed1"/>
</dbReference>
<dbReference type="SUPFAM" id="SSF51126">
    <property type="entry name" value="Pectin lyase-like"/>
    <property type="match status" value="1"/>
</dbReference>
<evidence type="ECO:0000313" key="2">
    <source>
        <dbReference type="Proteomes" id="UP000509750"/>
    </source>
</evidence>
<dbReference type="RefSeq" id="WP_179171309.1">
    <property type="nucleotide sequence ID" value="NZ_CP058530.1"/>
</dbReference>